<organism evidence="11 12">
    <name type="scientific">Tunturiibacter gelidiferens</name>
    <dbReference type="NCBI Taxonomy" id="3069689"/>
    <lineage>
        <taxon>Bacteria</taxon>
        <taxon>Pseudomonadati</taxon>
        <taxon>Acidobacteriota</taxon>
        <taxon>Terriglobia</taxon>
        <taxon>Terriglobales</taxon>
        <taxon>Acidobacteriaceae</taxon>
        <taxon>Tunturiibacter</taxon>
    </lineage>
</organism>
<feature type="domain" description="RNA polymerase sigma factor 54 DNA-binding" evidence="9">
    <location>
        <begin position="411"/>
        <end position="568"/>
    </location>
</feature>
<evidence type="ECO:0000313" key="12">
    <source>
        <dbReference type="Proteomes" id="UP000535182"/>
    </source>
</evidence>
<comment type="similarity">
    <text evidence="1">Belongs to the sigma-54 factor family.</text>
</comment>
<dbReference type="GO" id="GO:0000428">
    <property type="term" value="C:DNA-directed RNA polymerase complex"/>
    <property type="evidence" value="ECO:0007669"/>
    <property type="project" value="UniProtKB-KW"/>
</dbReference>
<dbReference type="Gene3D" id="1.10.10.1330">
    <property type="entry name" value="RNA polymerase sigma-54 factor, core-binding domain"/>
    <property type="match status" value="1"/>
</dbReference>
<dbReference type="PANTHER" id="PTHR32248:SF4">
    <property type="entry name" value="RNA POLYMERASE SIGMA-54 FACTOR"/>
    <property type="match status" value="1"/>
</dbReference>
<dbReference type="InterPro" id="IPR038709">
    <property type="entry name" value="RpoN_core-bd_sf"/>
</dbReference>
<comment type="caution">
    <text evidence="11">The sequence shown here is derived from an EMBL/GenBank/DDBJ whole genome shotgun (WGS) entry which is preliminary data.</text>
</comment>
<keyword evidence="12" id="KW-1185">Reference proteome</keyword>
<dbReference type="PROSITE" id="PS50044">
    <property type="entry name" value="SIGMA54_3"/>
    <property type="match status" value="1"/>
</dbReference>
<name>A0A9X0QIG1_9BACT</name>
<gene>
    <name evidence="11" type="ORF">HDF14_004730</name>
</gene>
<dbReference type="GO" id="GO:0003677">
    <property type="term" value="F:DNA binding"/>
    <property type="evidence" value="ECO:0007669"/>
    <property type="project" value="UniProtKB-KW"/>
</dbReference>
<evidence type="ECO:0000256" key="2">
    <source>
        <dbReference type="ARBA" id="ARBA00022478"/>
    </source>
</evidence>
<dbReference type="Gene3D" id="1.10.10.60">
    <property type="entry name" value="Homeodomain-like"/>
    <property type="match status" value="1"/>
</dbReference>
<evidence type="ECO:0000259" key="9">
    <source>
        <dbReference type="Pfam" id="PF04552"/>
    </source>
</evidence>
<evidence type="ECO:0000259" key="10">
    <source>
        <dbReference type="Pfam" id="PF04963"/>
    </source>
</evidence>
<dbReference type="Pfam" id="PF04552">
    <property type="entry name" value="Sigma54_DBD"/>
    <property type="match status" value="1"/>
</dbReference>
<dbReference type="GO" id="GO:0016987">
    <property type="term" value="F:sigma factor activity"/>
    <property type="evidence" value="ECO:0007669"/>
    <property type="project" value="UniProtKB-KW"/>
</dbReference>
<dbReference type="EMBL" id="JACHEB010000013">
    <property type="protein sequence ID" value="MBB5331092.1"/>
    <property type="molecule type" value="Genomic_DNA"/>
</dbReference>
<dbReference type="InterPro" id="IPR007634">
    <property type="entry name" value="RNA_pol_sigma_54_DNA-bd"/>
</dbReference>
<evidence type="ECO:0000256" key="5">
    <source>
        <dbReference type="ARBA" id="ARBA00023015"/>
    </source>
</evidence>
<feature type="domain" description="RNA polymerase sigma factor 54 core-binding" evidence="10">
    <location>
        <begin position="111"/>
        <end position="171"/>
    </location>
</feature>
<proteinExistence type="inferred from homology"/>
<evidence type="ECO:0000256" key="3">
    <source>
        <dbReference type="ARBA" id="ARBA00022679"/>
    </source>
</evidence>
<keyword evidence="3" id="KW-0808">Transferase</keyword>
<dbReference type="GO" id="GO:0001216">
    <property type="term" value="F:DNA-binding transcription activator activity"/>
    <property type="evidence" value="ECO:0007669"/>
    <property type="project" value="InterPro"/>
</dbReference>
<evidence type="ECO:0000256" key="4">
    <source>
        <dbReference type="ARBA" id="ARBA00022695"/>
    </source>
</evidence>
<protein>
    <submittedName>
        <fullName evidence="11">RNA polymerase sigma-54 factor</fullName>
    </submittedName>
</protein>
<keyword evidence="7" id="KW-0238">DNA-binding</keyword>
<dbReference type="Pfam" id="PF04963">
    <property type="entry name" value="Sigma54_CBD"/>
    <property type="match status" value="2"/>
</dbReference>
<dbReference type="PROSITE" id="PS00718">
    <property type="entry name" value="SIGMA54_2"/>
    <property type="match status" value="1"/>
</dbReference>
<reference evidence="11 12" key="1">
    <citation type="submission" date="2020-08" db="EMBL/GenBank/DDBJ databases">
        <title>Genomic Encyclopedia of Type Strains, Phase IV (KMG-V): Genome sequencing to study the core and pangenomes of soil and plant-associated prokaryotes.</title>
        <authorList>
            <person name="Whitman W."/>
        </authorList>
    </citation>
    <scope>NUCLEOTIDE SEQUENCE [LARGE SCALE GENOMIC DNA]</scope>
    <source>
        <strain evidence="11 12">X5P2</strain>
    </source>
</reference>
<feature type="domain" description="RNA polymerase sigma factor 54 core-binding" evidence="10">
    <location>
        <begin position="223"/>
        <end position="396"/>
    </location>
</feature>
<sequence>MKVSQRQVLTPGLVQMVSVLALNKLELREMINTEMVENPVLEELEETVVSLDERAGIEGDRERSAEEVAAESERVEKDPFDEIDFGSYFQDYLDPGFRTASNFEEYDKPSFENFLSQPSTLSDHLAWQLGSLTLSPEVRAAAELVVGNLNENGYLTASDEELVEALMQMQQPERTAPIPFERGTKSRPPHVWDVPEGAEGEDNAVQDGSVDLAAASDETVGALLAAVREARKVVNFLDPVGVGSRDLRECLLIQICAQQGEASLVLRRRQAHAAAAAAKNDEASEEDYGAVEVVAAVDNPGREDVFSIATHIVTNCLPLLQKKDMRELTRSCGRTADDVNAAVEFIRTLDPRPGQRYNQSETRLIEPDVAFVKRDDVYVVLMNEEDMPTLRLNQGYRKMLQQKQTEKEVKEYVKERYKSAIQLLRNIEQRKNTIVRTCEVIVRRQQEFLEHGVNALKPMMIKEVAEEIGVHPSTVSRAVANKYVHTSQGVFELRFFFSEGVNGPEGGDLPLVLLKRKVKKLIEEEDERKPLTDDQLAAELQRQGIQVTRRTVAKYREDMQIPSTHQRRVR</sequence>
<dbReference type="InterPro" id="IPR007046">
    <property type="entry name" value="RNA_pol_sigma_54_core-bd"/>
</dbReference>
<dbReference type="AlphaFoldDB" id="A0A9X0QIG1"/>
<dbReference type="NCBIfam" id="TIGR02395">
    <property type="entry name" value="rpoN_sigma"/>
    <property type="match status" value="1"/>
</dbReference>
<dbReference type="InterPro" id="IPR000394">
    <property type="entry name" value="RNA_pol_sigma_54"/>
</dbReference>
<evidence type="ECO:0000313" key="11">
    <source>
        <dbReference type="EMBL" id="MBB5331092.1"/>
    </source>
</evidence>
<evidence type="ECO:0000256" key="7">
    <source>
        <dbReference type="ARBA" id="ARBA00023125"/>
    </source>
</evidence>
<evidence type="ECO:0000256" key="6">
    <source>
        <dbReference type="ARBA" id="ARBA00023082"/>
    </source>
</evidence>
<keyword evidence="8" id="KW-0804">Transcription</keyword>
<dbReference type="PANTHER" id="PTHR32248">
    <property type="entry name" value="RNA POLYMERASE SIGMA-54 FACTOR"/>
    <property type="match status" value="1"/>
</dbReference>
<keyword evidence="5" id="KW-0805">Transcription regulation</keyword>
<dbReference type="Pfam" id="PF00309">
    <property type="entry name" value="Sigma54_AID"/>
    <property type="match status" value="1"/>
</dbReference>
<keyword evidence="4" id="KW-0548">Nucleotidyltransferase</keyword>
<dbReference type="PIRSF" id="PIRSF000774">
    <property type="entry name" value="RpoN"/>
    <property type="match status" value="1"/>
</dbReference>
<dbReference type="GO" id="GO:0016779">
    <property type="term" value="F:nucleotidyltransferase activity"/>
    <property type="evidence" value="ECO:0007669"/>
    <property type="project" value="UniProtKB-KW"/>
</dbReference>
<keyword evidence="2" id="KW-0240">DNA-directed RNA polymerase</keyword>
<evidence type="ECO:0000256" key="8">
    <source>
        <dbReference type="ARBA" id="ARBA00023163"/>
    </source>
</evidence>
<evidence type="ECO:0000256" key="1">
    <source>
        <dbReference type="ARBA" id="ARBA00008798"/>
    </source>
</evidence>
<accession>A0A9X0QIG1</accession>
<dbReference type="PROSITE" id="PS00717">
    <property type="entry name" value="SIGMA54_1"/>
    <property type="match status" value="1"/>
</dbReference>
<dbReference type="GO" id="GO:0006352">
    <property type="term" value="P:DNA-templated transcription initiation"/>
    <property type="evidence" value="ECO:0007669"/>
    <property type="project" value="InterPro"/>
</dbReference>
<dbReference type="Proteomes" id="UP000535182">
    <property type="component" value="Unassembled WGS sequence"/>
</dbReference>
<keyword evidence="6" id="KW-0731">Sigma factor</keyword>